<name>A0A7J0E9S8_9ERIC</name>
<organism evidence="2 3">
    <name type="scientific">Actinidia rufa</name>
    <dbReference type="NCBI Taxonomy" id="165716"/>
    <lineage>
        <taxon>Eukaryota</taxon>
        <taxon>Viridiplantae</taxon>
        <taxon>Streptophyta</taxon>
        <taxon>Embryophyta</taxon>
        <taxon>Tracheophyta</taxon>
        <taxon>Spermatophyta</taxon>
        <taxon>Magnoliopsida</taxon>
        <taxon>eudicotyledons</taxon>
        <taxon>Gunneridae</taxon>
        <taxon>Pentapetalae</taxon>
        <taxon>asterids</taxon>
        <taxon>Ericales</taxon>
        <taxon>Actinidiaceae</taxon>
        <taxon>Actinidia</taxon>
    </lineage>
</organism>
<accession>A0A7J0E9S8</accession>
<feature type="region of interest" description="Disordered" evidence="1">
    <location>
        <begin position="61"/>
        <end position="93"/>
    </location>
</feature>
<reference evidence="2 3" key="1">
    <citation type="submission" date="2019-07" db="EMBL/GenBank/DDBJ databases">
        <title>De Novo Assembly of kiwifruit Actinidia rufa.</title>
        <authorList>
            <person name="Sugita-Konishi S."/>
            <person name="Sato K."/>
            <person name="Mori E."/>
            <person name="Abe Y."/>
            <person name="Kisaki G."/>
            <person name="Hamano K."/>
            <person name="Suezawa K."/>
            <person name="Otani M."/>
            <person name="Fukuda T."/>
            <person name="Manabe T."/>
            <person name="Gomi K."/>
            <person name="Tabuchi M."/>
            <person name="Akimitsu K."/>
            <person name="Kataoka I."/>
        </authorList>
    </citation>
    <scope>NUCLEOTIDE SEQUENCE [LARGE SCALE GENOMIC DNA]</scope>
    <source>
        <strain evidence="3">cv. Fuchu</strain>
    </source>
</reference>
<evidence type="ECO:0000256" key="1">
    <source>
        <dbReference type="SAM" id="MobiDB-lite"/>
    </source>
</evidence>
<gene>
    <name evidence="2" type="ORF">Acr_02g0009090</name>
</gene>
<dbReference type="AlphaFoldDB" id="A0A7J0E9S8"/>
<evidence type="ECO:0000313" key="2">
    <source>
        <dbReference type="EMBL" id="GFY82669.1"/>
    </source>
</evidence>
<proteinExistence type="predicted"/>
<dbReference type="EMBL" id="BJWL01000002">
    <property type="protein sequence ID" value="GFY82669.1"/>
    <property type="molecule type" value="Genomic_DNA"/>
</dbReference>
<sequence length="114" mass="13171">MRCTLTNLQRPSTKQTQIPETSIQVRFKVRVGLDKLRLALPDLRSRPIKVDLTPTGFPVARRTSNRLRHRSMTFDSPRRTSDRLRRGLPDLREASPSLAGPPIIFVITRFVWHT</sequence>
<keyword evidence="3" id="KW-1185">Reference proteome</keyword>
<evidence type="ECO:0000313" key="3">
    <source>
        <dbReference type="Proteomes" id="UP000585474"/>
    </source>
</evidence>
<protein>
    <submittedName>
        <fullName evidence="2">Uncharacterized protein</fullName>
    </submittedName>
</protein>
<dbReference type="Proteomes" id="UP000585474">
    <property type="component" value="Unassembled WGS sequence"/>
</dbReference>
<comment type="caution">
    <text evidence="2">The sequence shown here is derived from an EMBL/GenBank/DDBJ whole genome shotgun (WGS) entry which is preliminary data.</text>
</comment>
<feature type="compositionally biased region" description="Basic and acidic residues" evidence="1">
    <location>
        <begin position="76"/>
        <end position="93"/>
    </location>
</feature>